<keyword evidence="1" id="KW-0472">Membrane</keyword>
<feature type="transmembrane region" description="Helical" evidence="1">
    <location>
        <begin position="7"/>
        <end position="30"/>
    </location>
</feature>
<keyword evidence="1" id="KW-0812">Transmembrane</keyword>
<keyword evidence="1" id="KW-1133">Transmembrane helix</keyword>
<evidence type="ECO:0000313" key="2">
    <source>
        <dbReference type="EMBL" id="ETT85987.1"/>
    </source>
</evidence>
<feature type="transmembrane region" description="Helical" evidence="1">
    <location>
        <begin position="42"/>
        <end position="60"/>
    </location>
</feature>
<comment type="caution">
    <text evidence="2">The sequence shown here is derived from an EMBL/GenBank/DDBJ whole genome shotgun (WGS) entry which is preliminary data.</text>
</comment>
<accession>W4F104</accession>
<proteinExistence type="predicted"/>
<sequence length="90" mass="10076">MHKQLQLLYSILIYLGVSTLIIFVGILAIADEPIIISVNLSTKVLLAFLFVCLLLIVGNLNDYFNHIKNKKIIFVICLVIAVFIVLFTLG</sequence>
<dbReference type="EMBL" id="ASQA01000015">
    <property type="protein sequence ID" value="ETT85987.1"/>
    <property type="molecule type" value="Genomic_DNA"/>
</dbReference>
<feature type="transmembrane region" description="Helical" evidence="1">
    <location>
        <begin position="72"/>
        <end position="89"/>
    </location>
</feature>
<protein>
    <submittedName>
        <fullName evidence="2">Uncharacterized protein</fullName>
    </submittedName>
</protein>
<keyword evidence="3" id="KW-1185">Reference proteome</keyword>
<dbReference type="Proteomes" id="UP000019062">
    <property type="component" value="Unassembled WGS sequence"/>
</dbReference>
<reference evidence="2 3" key="1">
    <citation type="journal article" date="2014" name="BMC Genomics">
        <title>Genomic comparison of sporeforming bacilli isolated from milk.</title>
        <authorList>
            <person name="Moreno Switt A.I."/>
            <person name="Andrus A.D."/>
            <person name="Ranieri M.L."/>
            <person name="Orsi R.H."/>
            <person name="Ivy R."/>
            <person name="den Bakker H.C."/>
            <person name="Martin N.H."/>
            <person name="Wiedmann M."/>
            <person name="Boor K.J."/>
        </authorList>
    </citation>
    <scope>NUCLEOTIDE SEQUENCE [LARGE SCALE GENOMIC DNA]</scope>
    <source>
        <strain evidence="2 3">FSL R5-213</strain>
    </source>
</reference>
<dbReference type="AlphaFoldDB" id="W4F104"/>
<dbReference type="RefSeq" id="WP_038183377.1">
    <property type="nucleotide sequence ID" value="NZ_ASQA01000015.1"/>
</dbReference>
<organism evidence="2 3">
    <name type="scientific">Viridibacillus arenosi FSL R5-213</name>
    <dbReference type="NCBI Taxonomy" id="1227360"/>
    <lineage>
        <taxon>Bacteria</taxon>
        <taxon>Bacillati</taxon>
        <taxon>Bacillota</taxon>
        <taxon>Bacilli</taxon>
        <taxon>Bacillales</taxon>
        <taxon>Caryophanaceae</taxon>
        <taxon>Viridibacillus</taxon>
    </lineage>
</organism>
<evidence type="ECO:0000256" key="1">
    <source>
        <dbReference type="SAM" id="Phobius"/>
    </source>
</evidence>
<name>W4F104_9BACL</name>
<evidence type="ECO:0000313" key="3">
    <source>
        <dbReference type="Proteomes" id="UP000019062"/>
    </source>
</evidence>
<gene>
    <name evidence="2" type="ORF">C176_09342</name>
</gene>